<dbReference type="Gene3D" id="3.40.630.30">
    <property type="match status" value="1"/>
</dbReference>
<evidence type="ECO:0000256" key="4">
    <source>
        <dbReference type="ARBA" id="ARBA00023098"/>
    </source>
</evidence>
<evidence type="ECO:0000256" key="5">
    <source>
        <dbReference type="ARBA" id="ARBA00023315"/>
    </source>
</evidence>
<dbReference type="GO" id="GO:0006629">
    <property type="term" value="P:lipid metabolic process"/>
    <property type="evidence" value="ECO:0007669"/>
    <property type="project" value="UniProtKB-KW"/>
</dbReference>
<comment type="function">
    <text evidence="9">Catalyzes the first step in the biosynthesis of ornithine lipids, which are phosphorus-free membrane lipids. Catalyzes the 3-hydroxyacyl-acyl carrier protein-dependent acylation of ornithine to form lyso-ornithine lipid (LOL).</text>
</comment>
<sequence length="305" mass="34108">MAKFLPLHQASAGFIPLLRAYSGIRHRDTRQHPSGTATLGRIGPLEVRLARNSADVRQAQKLRYKVFYDEMSAIPDAATRLARRDVDGFDAVCDHLLVLDHDATTNVLGRQQPKVVGTYRLLRQCVATRHGGFYSAAEFDIGSLMRRHSTLNFLELGRSCVLKPYRNKRTVELLWHGIWAYVLRHDIDALIGCASLEGTDPDALALQLSFLHHHARAPEEWRASALPQRYVEMNRMPKEAIDAKAALHELPPLVKGYLRLGGYVGDGAVIDHQFGTTDVLIILPRTAISPRYIEHFGASANRHAA</sequence>
<organism evidence="11 12">
    <name type="scientific">Blastochloris tepida</name>
    <dbReference type="NCBI Taxonomy" id="2233851"/>
    <lineage>
        <taxon>Bacteria</taxon>
        <taxon>Pseudomonadati</taxon>
        <taxon>Pseudomonadota</taxon>
        <taxon>Alphaproteobacteria</taxon>
        <taxon>Hyphomicrobiales</taxon>
        <taxon>Blastochloridaceae</taxon>
        <taxon>Blastochloris</taxon>
    </lineage>
</organism>
<proteinExistence type="inferred from homology"/>
<gene>
    <name evidence="11" type="ORF">BLTE_31730</name>
</gene>
<evidence type="ECO:0000256" key="3">
    <source>
        <dbReference type="ARBA" id="ARBA00022679"/>
    </source>
</evidence>
<dbReference type="AlphaFoldDB" id="A0A348G4K5"/>
<comment type="pathway">
    <text evidence="1">Lipid metabolism.</text>
</comment>
<dbReference type="SUPFAM" id="SSF55729">
    <property type="entry name" value="Acyl-CoA N-acyltransferases (Nat)"/>
    <property type="match status" value="1"/>
</dbReference>
<evidence type="ECO:0000313" key="12">
    <source>
        <dbReference type="Proteomes" id="UP000266934"/>
    </source>
</evidence>
<dbReference type="RefSeq" id="WP_126401581.1">
    <property type="nucleotide sequence ID" value="NZ_AP018907.1"/>
</dbReference>
<dbReference type="InterPro" id="IPR016181">
    <property type="entry name" value="Acyl_CoA_acyltransferase"/>
</dbReference>
<dbReference type="Proteomes" id="UP000266934">
    <property type="component" value="Chromosome"/>
</dbReference>
<keyword evidence="12" id="KW-1185">Reference proteome</keyword>
<dbReference type="EMBL" id="AP018907">
    <property type="protein sequence ID" value="BBF94488.1"/>
    <property type="molecule type" value="Genomic_DNA"/>
</dbReference>
<keyword evidence="2" id="KW-0444">Lipid biosynthesis</keyword>
<evidence type="ECO:0000256" key="6">
    <source>
        <dbReference type="ARBA" id="ARBA00038095"/>
    </source>
</evidence>
<name>A0A348G4K5_9HYPH</name>
<protein>
    <recommendedName>
        <fullName evidence="8">L-ornithine N(alpha)-acyltransferase</fullName>
        <ecNumber evidence="7">2.3.2.30</ecNumber>
    </recommendedName>
</protein>
<comment type="catalytic activity">
    <reaction evidence="10">
        <text>a (3R)-hydroxyacyl-[ACP] + L-ornithine = a lyso-ornithine lipid + holo-[ACP] + H(+)</text>
        <dbReference type="Rhea" id="RHEA:20633"/>
        <dbReference type="Rhea" id="RHEA-COMP:9685"/>
        <dbReference type="Rhea" id="RHEA-COMP:9945"/>
        <dbReference type="ChEBI" id="CHEBI:15378"/>
        <dbReference type="ChEBI" id="CHEBI:46911"/>
        <dbReference type="ChEBI" id="CHEBI:64479"/>
        <dbReference type="ChEBI" id="CHEBI:78827"/>
        <dbReference type="ChEBI" id="CHEBI:138482"/>
        <dbReference type="EC" id="2.3.2.30"/>
    </reaction>
    <physiologicalReaction direction="left-to-right" evidence="10">
        <dbReference type="Rhea" id="RHEA:20634"/>
    </physiologicalReaction>
</comment>
<evidence type="ECO:0000313" key="11">
    <source>
        <dbReference type="EMBL" id="BBF94488.1"/>
    </source>
</evidence>
<dbReference type="OrthoDB" id="9787072at2"/>
<keyword evidence="3" id="KW-0808">Transferase</keyword>
<evidence type="ECO:0000256" key="7">
    <source>
        <dbReference type="ARBA" id="ARBA00039058"/>
    </source>
</evidence>
<dbReference type="PANTHER" id="PTHR37323:SF1">
    <property type="entry name" value="L-ORNITHINE N(ALPHA)-ACYLTRANSFERASE"/>
    <property type="match status" value="1"/>
</dbReference>
<evidence type="ECO:0000256" key="2">
    <source>
        <dbReference type="ARBA" id="ARBA00022516"/>
    </source>
</evidence>
<comment type="similarity">
    <text evidence="6">Belongs to the acetyltransferase family. OlsB subfamily.</text>
</comment>
<accession>A0A348G4K5</accession>
<keyword evidence="4" id="KW-0443">Lipid metabolism</keyword>
<keyword evidence="5" id="KW-0012">Acyltransferase</keyword>
<dbReference type="PANTHER" id="PTHR37323">
    <property type="entry name" value="GCN5-RELATED N-ACETYLTRANSFERASE"/>
    <property type="match status" value="1"/>
</dbReference>
<dbReference type="KEGG" id="blag:BLTE_31730"/>
<evidence type="ECO:0000256" key="1">
    <source>
        <dbReference type="ARBA" id="ARBA00005189"/>
    </source>
</evidence>
<dbReference type="GO" id="GO:0043810">
    <property type="term" value="F:ornithine-acyl [acyl carrier protein] N-acyltransferase activity"/>
    <property type="evidence" value="ECO:0007669"/>
    <property type="project" value="UniProtKB-EC"/>
</dbReference>
<dbReference type="InterPro" id="IPR052351">
    <property type="entry name" value="Ornithine_N-alpha-AT"/>
</dbReference>
<evidence type="ECO:0000256" key="10">
    <source>
        <dbReference type="ARBA" id="ARBA00047785"/>
    </source>
</evidence>
<dbReference type="Pfam" id="PF13444">
    <property type="entry name" value="Acetyltransf_5"/>
    <property type="match status" value="1"/>
</dbReference>
<dbReference type="EC" id="2.3.2.30" evidence="7"/>
<reference evidence="11 12" key="1">
    <citation type="submission" date="2018-08" db="EMBL/GenBank/DDBJ databases">
        <title>Complete genome sequencing of Blastochloris tepida GI.</title>
        <authorList>
            <person name="Tsukatani Y."/>
            <person name="Mori H."/>
        </authorList>
    </citation>
    <scope>NUCLEOTIDE SEQUENCE [LARGE SCALE GENOMIC DNA]</scope>
    <source>
        <strain evidence="11 12">GI</strain>
    </source>
</reference>
<evidence type="ECO:0000256" key="9">
    <source>
        <dbReference type="ARBA" id="ARBA00045724"/>
    </source>
</evidence>
<evidence type="ECO:0000256" key="8">
    <source>
        <dbReference type="ARBA" id="ARBA00039866"/>
    </source>
</evidence>